<feature type="region of interest" description="Disordered" evidence="1">
    <location>
        <begin position="36"/>
        <end position="103"/>
    </location>
</feature>
<feature type="compositionally biased region" description="Basic and acidic residues" evidence="1">
    <location>
        <begin position="87"/>
        <end position="103"/>
    </location>
</feature>
<evidence type="ECO:0000313" key="2">
    <source>
        <dbReference type="EMBL" id="PKK45283.1"/>
    </source>
</evidence>
<dbReference type="Proteomes" id="UP000233469">
    <property type="component" value="Unassembled WGS sequence"/>
</dbReference>
<evidence type="ECO:0000256" key="1">
    <source>
        <dbReference type="SAM" id="MobiDB-lite"/>
    </source>
</evidence>
<proteinExistence type="predicted"/>
<accession>A0A2N1L7C1</accession>
<protein>
    <submittedName>
        <fullName evidence="2">Uncharacterized protein</fullName>
    </submittedName>
</protein>
<dbReference type="AlphaFoldDB" id="A0A2N1L7C1"/>
<reference evidence="2 3" key="1">
    <citation type="submission" date="2016-04" db="EMBL/GenBank/DDBJ databases">
        <title>Genome analyses suggest a sexual origin of heterokaryosis in a supposedly ancient asexual fungus.</title>
        <authorList>
            <person name="Ropars J."/>
            <person name="Sedzielewska K."/>
            <person name="Noel J."/>
            <person name="Charron P."/>
            <person name="Farinelli L."/>
            <person name="Marton T."/>
            <person name="Kruger M."/>
            <person name="Pelin A."/>
            <person name="Brachmann A."/>
            <person name="Corradi N."/>
        </authorList>
    </citation>
    <scope>NUCLEOTIDE SEQUENCE [LARGE SCALE GENOMIC DNA]</scope>
    <source>
        <strain evidence="2 3">C2</strain>
    </source>
</reference>
<reference evidence="2 3" key="2">
    <citation type="submission" date="2017-10" db="EMBL/GenBank/DDBJ databases">
        <title>Extensive intraspecific genome diversity in a model arbuscular mycorrhizal fungus.</title>
        <authorList>
            <person name="Chen E.C.H."/>
            <person name="Morin E."/>
            <person name="Baudet D."/>
            <person name="Noel J."/>
            <person name="Ndikumana S."/>
            <person name="Charron P."/>
            <person name="St-Onge C."/>
            <person name="Giorgi J."/>
            <person name="Grigoriev I.V."/>
            <person name="Roux C."/>
            <person name="Martin F.M."/>
            <person name="Corradi N."/>
        </authorList>
    </citation>
    <scope>NUCLEOTIDE SEQUENCE [LARGE SCALE GENOMIC DNA]</scope>
    <source>
        <strain evidence="2 3">C2</strain>
    </source>
</reference>
<comment type="caution">
    <text evidence="2">The sequence shown here is derived from an EMBL/GenBank/DDBJ whole genome shotgun (WGS) entry which is preliminary data.</text>
</comment>
<sequence length="103" mass="11594">MYLIALILTSENEPPAEEPAFEADDDYDVLDDLLSDSDLTTVNPASEQQPDFPAESSASVTKPDLEPASKEQFIPEPDTEPEVNWDPEPKEGTQAHWAWHERR</sequence>
<organism evidence="2 3">
    <name type="scientific">Rhizophagus irregularis</name>
    <dbReference type="NCBI Taxonomy" id="588596"/>
    <lineage>
        <taxon>Eukaryota</taxon>
        <taxon>Fungi</taxon>
        <taxon>Fungi incertae sedis</taxon>
        <taxon>Mucoromycota</taxon>
        <taxon>Glomeromycotina</taxon>
        <taxon>Glomeromycetes</taxon>
        <taxon>Glomerales</taxon>
        <taxon>Glomeraceae</taxon>
        <taxon>Rhizophagus</taxon>
    </lineage>
</organism>
<evidence type="ECO:0000313" key="3">
    <source>
        <dbReference type="Proteomes" id="UP000233469"/>
    </source>
</evidence>
<name>A0A2N1L7C1_9GLOM</name>
<gene>
    <name evidence="2" type="ORF">RhiirC2_834806</name>
</gene>
<dbReference type="EMBL" id="LLXL01009019">
    <property type="protein sequence ID" value="PKK45283.1"/>
    <property type="molecule type" value="Genomic_DNA"/>
</dbReference>